<dbReference type="Proteomes" id="UP000295217">
    <property type="component" value="Unassembled WGS sequence"/>
</dbReference>
<organism evidence="6 7">
    <name type="scientific">Jiangella aurantiaca</name>
    <dbReference type="NCBI Taxonomy" id="2530373"/>
    <lineage>
        <taxon>Bacteria</taxon>
        <taxon>Bacillati</taxon>
        <taxon>Actinomycetota</taxon>
        <taxon>Actinomycetes</taxon>
        <taxon>Jiangellales</taxon>
        <taxon>Jiangellaceae</taxon>
        <taxon>Jiangella</taxon>
    </lineage>
</organism>
<dbReference type="AlphaFoldDB" id="A0A4R5AFL4"/>
<feature type="domain" description="DUF202" evidence="5">
    <location>
        <begin position="40"/>
        <end position="69"/>
    </location>
</feature>
<dbReference type="RefSeq" id="WP_132102443.1">
    <property type="nucleotide sequence ID" value="NZ_SMLB01000006.1"/>
</dbReference>
<evidence type="ECO:0000313" key="7">
    <source>
        <dbReference type="Proteomes" id="UP000295217"/>
    </source>
</evidence>
<name>A0A4R5AFL4_9ACTN</name>
<keyword evidence="2" id="KW-0812">Transmembrane</keyword>
<accession>A0A4R5AFL4</accession>
<evidence type="ECO:0000256" key="2">
    <source>
        <dbReference type="ARBA" id="ARBA00022692"/>
    </source>
</evidence>
<keyword evidence="4" id="KW-0472">Membrane</keyword>
<evidence type="ECO:0000259" key="5">
    <source>
        <dbReference type="Pfam" id="PF02656"/>
    </source>
</evidence>
<proteinExistence type="predicted"/>
<evidence type="ECO:0000256" key="3">
    <source>
        <dbReference type="ARBA" id="ARBA00022989"/>
    </source>
</evidence>
<comment type="subcellular location">
    <subcellularLocation>
        <location evidence="1">Endomembrane system</location>
        <topology evidence="1">Multi-pass membrane protein</topology>
    </subcellularLocation>
</comment>
<dbReference type="Pfam" id="PF02656">
    <property type="entry name" value="DUF202"/>
    <property type="match status" value="1"/>
</dbReference>
<evidence type="ECO:0000313" key="6">
    <source>
        <dbReference type="EMBL" id="TDD71378.1"/>
    </source>
</evidence>
<reference evidence="6 7" key="1">
    <citation type="submission" date="2019-02" db="EMBL/GenBank/DDBJ databases">
        <title>Draft genome sequences of novel Actinobacteria.</title>
        <authorList>
            <person name="Sahin N."/>
            <person name="Ay H."/>
            <person name="Saygin H."/>
        </authorList>
    </citation>
    <scope>NUCLEOTIDE SEQUENCE [LARGE SCALE GENOMIC DNA]</scope>
    <source>
        <strain evidence="6 7">8K307</strain>
    </source>
</reference>
<gene>
    <name evidence="6" type="ORF">E1262_06430</name>
</gene>
<dbReference type="EMBL" id="SMLB01000006">
    <property type="protein sequence ID" value="TDD71378.1"/>
    <property type="molecule type" value="Genomic_DNA"/>
</dbReference>
<protein>
    <submittedName>
        <fullName evidence="6">DUF202 domain-containing protein</fullName>
    </submittedName>
</protein>
<dbReference type="InterPro" id="IPR003807">
    <property type="entry name" value="DUF202"/>
</dbReference>
<sequence length="72" mass="7453">MNGRPHTATRPGYALGRGEGRLGVAGYPAFSDDLSVAGGDPGLQPGRTLLAWRRTCLALAVATAVATRFLAE</sequence>
<comment type="caution">
    <text evidence="6">The sequence shown here is derived from an EMBL/GenBank/DDBJ whole genome shotgun (WGS) entry which is preliminary data.</text>
</comment>
<keyword evidence="7" id="KW-1185">Reference proteome</keyword>
<evidence type="ECO:0000256" key="4">
    <source>
        <dbReference type="ARBA" id="ARBA00023136"/>
    </source>
</evidence>
<evidence type="ECO:0000256" key="1">
    <source>
        <dbReference type="ARBA" id="ARBA00004127"/>
    </source>
</evidence>
<keyword evidence="3" id="KW-1133">Transmembrane helix</keyword>
<dbReference type="GO" id="GO:0012505">
    <property type="term" value="C:endomembrane system"/>
    <property type="evidence" value="ECO:0007669"/>
    <property type="project" value="UniProtKB-SubCell"/>
</dbReference>